<evidence type="ECO:0000256" key="1">
    <source>
        <dbReference type="SAM" id="MobiDB-lite"/>
    </source>
</evidence>
<proteinExistence type="predicted"/>
<reference evidence="2 3" key="1">
    <citation type="journal article" date="2024" name="IMA Fungus">
        <title>IMA Genome - F19 : A genome assembly and annotation guide to empower mycologists, including annotated draft genome sequences of Ceratocystis pirilliformis, Diaporthe australafricana, Fusarium ophioides, Paecilomyces lecythidis, and Sporothrix stenoceras.</title>
        <authorList>
            <person name="Aylward J."/>
            <person name="Wilson A.M."/>
            <person name="Visagie C.M."/>
            <person name="Spraker J."/>
            <person name="Barnes I."/>
            <person name="Buitendag C."/>
            <person name="Ceriani C."/>
            <person name="Del Mar Angel L."/>
            <person name="du Plessis D."/>
            <person name="Fuchs T."/>
            <person name="Gasser K."/>
            <person name="Kramer D."/>
            <person name="Li W."/>
            <person name="Munsamy K."/>
            <person name="Piso A."/>
            <person name="Price J.L."/>
            <person name="Sonnekus B."/>
            <person name="Thomas C."/>
            <person name="van der Nest A."/>
            <person name="van Dijk A."/>
            <person name="van Heerden A."/>
            <person name="van Vuuren N."/>
            <person name="Yilmaz N."/>
            <person name="Duong T.A."/>
            <person name="van der Merwe N.A."/>
            <person name="Wingfield M.J."/>
            <person name="Wingfield B.D."/>
        </authorList>
    </citation>
    <scope>NUCLEOTIDE SEQUENCE [LARGE SCALE GENOMIC DNA]</scope>
    <source>
        <strain evidence="2 3">CMW 5346</strain>
    </source>
</reference>
<feature type="region of interest" description="Disordered" evidence="1">
    <location>
        <begin position="1"/>
        <end position="30"/>
    </location>
</feature>
<protein>
    <submittedName>
        <fullName evidence="2">Uncharacterized protein</fullName>
    </submittedName>
</protein>
<evidence type="ECO:0000313" key="3">
    <source>
        <dbReference type="Proteomes" id="UP001583186"/>
    </source>
</evidence>
<dbReference type="Proteomes" id="UP001583186">
    <property type="component" value="Unassembled WGS sequence"/>
</dbReference>
<dbReference type="EMBL" id="JAWCUI010000005">
    <property type="protein sequence ID" value="KAL1902354.1"/>
    <property type="molecule type" value="Genomic_DNA"/>
</dbReference>
<comment type="caution">
    <text evidence="2">The sequence shown here is derived from an EMBL/GenBank/DDBJ whole genome shotgun (WGS) entry which is preliminary data.</text>
</comment>
<organism evidence="2 3">
    <name type="scientific">Sporothrix stenoceras</name>
    <dbReference type="NCBI Taxonomy" id="5173"/>
    <lineage>
        <taxon>Eukaryota</taxon>
        <taxon>Fungi</taxon>
        <taxon>Dikarya</taxon>
        <taxon>Ascomycota</taxon>
        <taxon>Pezizomycotina</taxon>
        <taxon>Sordariomycetes</taxon>
        <taxon>Sordariomycetidae</taxon>
        <taxon>Ophiostomatales</taxon>
        <taxon>Ophiostomataceae</taxon>
        <taxon>Sporothrix</taxon>
    </lineage>
</organism>
<gene>
    <name evidence="2" type="ORF">Sste5346_001332</name>
</gene>
<keyword evidence="3" id="KW-1185">Reference proteome</keyword>
<sequence>MTPDDNFLAIPEDEYDNDPPPSYDNIGPGPISFRENNKDIGRRLLSIDFTHIYAQYSEYISFTTTNSSGNDPRVYLTNTKWR</sequence>
<evidence type="ECO:0000313" key="2">
    <source>
        <dbReference type="EMBL" id="KAL1902354.1"/>
    </source>
</evidence>
<accession>A0ABR3ZQA2</accession>
<name>A0ABR3ZQA2_9PEZI</name>